<evidence type="ECO:0000256" key="2">
    <source>
        <dbReference type="ARBA" id="ARBA00006728"/>
    </source>
</evidence>
<dbReference type="GO" id="GO:0006355">
    <property type="term" value="P:regulation of DNA-templated transcription"/>
    <property type="evidence" value="ECO:0007669"/>
    <property type="project" value="InterPro"/>
</dbReference>
<evidence type="ECO:0000256" key="8">
    <source>
        <dbReference type="ARBA" id="ARBA00023294"/>
    </source>
</evidence>
<name>A0A2C9VQC2_MANES</name>
<accession>A0A2C9VQC2</accession>
<dbReference type="PANTHER" id="PTHR31734">
    <property type="entry name" value="AUXIN-RESPONSIVE PROTEIN IAA17"/>
    <property type="match status" value="1"/>
</dbReference>
<dbReference type="PANTHER" id="PTHR31734:SF38">
    <property type="entry name" value="AUXIN-RESPONSIVE PROTEIN IAA29"/>
    <property type="match status" value="1"/>
</dbReference>
<dbReference type="PROSITE" id="PS51745">
    <property type="entry name" value="PB1"/>
    <property type="match status" value="1"/>
</dbReference>
<dbReference type="GO" id="GO:0009734">
    <property type="term" value="P:auxin-activated signaling pathway"/>
    <property type="evidence" value="ECO:0007669"/>
    <property type="project" value="UniProtKB-UniRule"/>
</dbReference>
<comment type="subunit">
    <text evidence="3 10">Homodimers and heterodimers.</text>
</comment>
<dbReference type="Pfam" id="PF02309">
    <property type="entry name" value="AUX_IAA"/>
    <property type="match status" value="2"/>
</dbReference>
<dbReference type="Gramene" id="Manes.06G048600.1.v8.1">
    <property type="protein sequence ID" value="Manes.06G048600.1.v8.1.CDS"/>
    <property type="gene ID" value="Manes.06G048600.v8.1"/>
</dbReference>
<keyword evidence="5 10" id="KW-0805">Transcription regulation</keyword>
<dbReference type="InterPro" id="IPR033389">
    <property type="entry name" value="AUX/IAA_dom"/>
</dbReference>
<comment type="similarity">
    <text evidence="2 10">Belongs to the Aux/IAA family.</text>
</comment>
<dbReference type="InterPro" id="IPR003311">
    <property type="entry name" value="AUX_IAA"/>
</dbReference>
<dbReference type="InterPro" id="IPR053793">
    <property type="entry name" value="PB1-like"/>
</dbReference>
<dbReference type="GO" id="GO:0005634">
    <property type="term" value="C:nucleus"/>
    <property type="evidence" value="ECO:0007669"/>
    <property type="project" value="UniProtKB-SubCell"/>
</dbReference>
<evidence type="ECO:0000256" key="10">
    <source>
        <dbReference type="RuleBase" id="RU004549"/>
    </source>
</evidence>
<evidence type="ECO:0000256" key="7">
    <source>
        <dbReference type="ARBA" id="ARBA00023242"/>
    </source>
</evidence>
<dbReference type="STRING" id="3983.A0A2C9VQC2"/>
<sequence length="238" mass="27084">MMELRLGLALPAYGFDANKVSAGSSGQVIMIMNQGMLHSWLSTGTYSASAEDDFSTNNQKRSFYDAFEETNDVPRTLPLLLWNKQPNEEEDDEHKDLDKSFPFALNRADGDGDGIVGWPPIKFRRRKLSHRSKEKRPENDRAVDSGCVDCHGRPSKSMYVKVKMEGVAIGRKIDLSLCTSLQALEQTLHGMFGIRQENCSSYKLTFQDREGDWLLADDVSWRSFIRSVQRLKLIRNSR</sequence>
<evidence type="ECO:0000256" key="3">
    <source>
        <dbReference type="ARBA" id="ARBA00011726"/>
    </source>
</evidence>
<comment type="caution">
    <text evidence="12">The sequence shown here is derived from an EMBL/GenBank/DDBJ whole genome shotgun (WGS) entry which is preliminary data.</text>
</comment>
<evidence type="ECO:0000256" key="9">
    <source>
        <dbReference type="ARBA" id="ARBA00025283"/>
    </source>
</evidence>
<dbReference type="Proteomes" id="UP000091857">
    <property type="component" value="Chromosome 6"/>
</dbReference>
<comment type="function">
    <text evidence="9">Aux/IAA proteins are short-lived transcriptional factors that function as repressors of early auxin response genes at low auxin concentrations. Repression is thought to result from the interaction with auxin response factors (ARFs), proteins that bind to the auxin-responsive promoter element (AuxRE). Formation of heterodimers with ARF proteins may alter their ability to modulate early auxin response genes expression.</text>
</comment>
<keyword evidence="7 10" id="KW-0539">Nucleus</keyword>
<feature type="domain" description="PB1" evidence="11">
    <location>
        <begin position="157"/>
        <end position="238"/>
    </location>
</feature>
<keyword evidence="8 10" id="KW-0927">Auxin signaling pathway</keyword>
<keyword evidence="4 10" id="KW-0678">Repressor</keyword>
<evidence type="ECO:0000256" key="4">
    <source>
        <dbReference type="ARBA" id="ARBA00022491"/>
    </source>
</evidence>
<dbReference type="EMBL" id="CM004392">
    <property type="protein sequence ID" value="OAY47056.1"/>
    <property type="molecule type" value="Genomic_DNA"/>
</dbReference>
<dbReference type="SUPFAM" id="SSF54277">
    <property type="entry name" value="CAD &amp; PB1 domains"/>
    <property type="match status" value="1"/>
</dbReference>
<comment type="subcellular location">
    <subcellularLocation>
        <location evidence="1 10">Nucleus</location>
    </subcellularLocation>
</comment>
<evidence type="ECO:0000256" key="1">
    <source>
        <dbReference type="ARBA" id="ARBA00004123"/>
    </source>
</evidence>
<keyword evidence="6 10" id="KW-0804">Transcription</keyword>
<evidence type="ECO:0000256" key="6">
    <source>
        <dbReference type="ARBA" id="ARBA00023163"/>
    </source>
</evidence>
<gene>
    <name evidence="12" type="ORF">MANES_06G048600v8</name>
</gene>
<evidence type="ECO:0000256" key="5">
    <source>
        <dbReference type="ARBA" id="ARBA00023015"/>
    </source>
</evidence>
<dbReference type="AlphaFoldDB" id="A0A2C9VQC2"/>
<evidence type="ECO:0000313" key="13">
    <source>
        <dbReference type="Proteomes" id="UP000091857"/>
    </source>
</evidence>
<reference evidence="13" key="1">
    <citation type="journal article" date="2016" name="Nat. Biotechnol.">
        <title>Sequencing wild and cultivated cassava and related species reveals extensive interspecific hybridization and genetic diversity.</title>
        <authorList>
            <person name="Bredeson J.V."/>
            <person name="Lyons J.B."/>
            <person name="Prochnik S.E."/>
            <person name="Wu G.A."/>
            <person name="Ha C.M."/>
            <person name="Edsinger-Gonzales E."/>
            <person name="Grimwood J."/>
            <person name="Schmutz J."/>
            <person name="Rabbi I.Y."/>
            <person name="Egesi C."/>
            <person name="Nauluvula P."/>
            <person name="Lebot V."/>
            <person name="Ndunguru J."/>
            <person name="Mkamilo G."/>
            <person name="Bart R.S."/>
            <person name="Setter T.L."/>
            <person name="Gleadow R.M."/>
            <person name="Kulakow P."/>
            <person name="Ferguson M.E."/>
            <person name="Rounsley S."/>
            <person name="Rokhsar D.S."/>
        </authorList>
    </citation>
    <scope>NUCLEOTIDE SEQUENCE [LARGE SCALE GENOMIC DNA]</scope>
    <source>
        <strain evidence="13">cv. AM560-2</strain>
    </source>
</reference>
<dbReference type="OrthoDB" id="778717at2759"/>
<evidence type="ECO:0000259" key="11">
    <source>
        <dbReference type="PROSITE" id="PS51745"/>
    </source>
</evidence>
<organism evidence="12 13">
    <name type="scientific">Manihot esculenta</name>
    <name type="common">Cassava</name>
    <name type="synonym">Jatropha manihot</name>
    <dbReference type="NCBI Taxonomy" id="3983"/>
    <lineage>
        <taxon>Eukaryota</taxon>
        <taxon>Viridiplantae</taxon>
        <taxon>Streptophyta</taxon>
        <taxon>Embryophyta</taxon>
        <taxon>Tracheophyta</taxon>
        <taxon>Spermatophyta</taxon>
        <taxon>Magnoliopsida</taxon>
        <taxon>eudicotyledons</taxon>
        <taxon>Gunneridae</taxon>
        <taxon>Pentapetalae</taxon>
        <taxon>rosids</taxon>
        <taxon>fabids</taxon>
        <taxon>Malpighiales</taxon>
        <taxon>Euphorbiaceae</taxon>
        <taxon>Crotonoideae</taxon>
        <taxon>Manihoteae</taxon>
        <taxon>Manihot</taxon>
    </lineage>
</organism>
<evidence type="ECO:0000313" key="12">
    <source>
        <dbReference type="EMBL" id="OAY47056.1"/>
    </source>
</evidence>
<keyword evidence="13" id="KW-1185">Reference proteome</keyword>
<dbReference type="Gene3D" id="3.10.20.90">
    <property type="entry name" value="Phosphatidylinositol 3-kinase Catalytic Subunit, Chain A, domain 1"/>
    <property type="match status" value="1"/>
</dbReference>
<proteinExistence type="inferred from homology"/>
<protein>
    <recommendedName>
        <fullName evidence="10">Auxin-responsive protein</fullName>
    </recommendedName>
</protein>